<evidence type="ECO:0000313" key="3">
    <source>
        <dbReference type="Proteomes" id="UP000058446"/>
    </source>
</evidence>
<keyword evidence="1" id="KW-0472">Membrane</keyword>
<dbReference type="RefSeq" id="WP_053412011.1">
    <property type="nucleotide sequence ID" value="NZ_CP006841.1"/>
</dbReference>
<name>A0A0K2GZN4_9CORY</name>
<dbReference type="Proteomes" id="UP000058446">
    <property type="component" value="Chromosome"/>
</dbReference>
<keyword evidence="3" id="KW-1185">Reference proteome</keyword>
<feature type="transmembrane region" description="Helical" evidence="1">
    <location>
        <begin position="55"/>
        <end position="74"/>
    </location>
</feature>
<proteinExistence type="predicted"/>
<feature type="transmembrane region" description="Helical" evidence="1">
    <location>
        <begin position="20"/>
        <end position="39"/>
    </location>
</feature>
<keyword evidence="1" id="KW-0812">Transmembrane</keyword>
<sequence length="87" mass="9203">MSSITNSSKKSAGAFDVRNVIGALMGIYGLVLLVAYLALDPGINPDTGAAKEPMYNLYTGIALVVVAAVFFVWAKIRPTVVEEADPE</sequence>
<evidence type="ECO:0000256" key="1">
    <source>
        <dbReference type="SAM" id="Phobius"/>
    </source>
</evidence>
<accession>A0A0K2GZN4</accession>
<gene>
    <name evidence="2" type="ORF">CLAC_05390</name>
</gene>
<reference evidence="2 3" key="1">
    <citation type="submission" date="2013-10" db="EMBL/GenBank/DDBJ databases">
        <title>Complete genome sequence of Corynebacterium lactis DSM 45799(T), isolated from raw cow milk.</title>
        <authorList>
            <person name="Ruckert C."/>
            <person name="Albersmeier A."/>
            <person name="Lipski A."/>
            <person name="Kalinowski J."/>
        </authorList>
    </citation>
    <scope>NUCLEOTIDE SEQUENCE [LARGE SCALE GENOMIC DNA]</scope>
    <source>
        <strain evidence="2 3">RW2-5</strain>
    </source>
</reference>
<organism evidence="2 3">
    <name type="scientific">Corynebacterium lactis RW2-5</name>
    <dbReference type="NCBI Taxonomy" id="1408189"/>
    <lineage>
        <taxon>Bacteria</taxon>
        <taxon>Bacillati</taxon>
        <taxon>Actinomycetota</taxon>
        <taxon>Actinomycetes</taxon>
        <taxon>Mycobacteriales</taxon>
        <taxon>Corynebacteriaceae</taxon>
        <taxon>Corynebacterium</taxon>
    </lineage>
</organism>
<keyword evidence="1" id="KW-1133">Transmembrane helix</keyword>
<dbReference type="KEGG" id="clw:CLAC_05390"/>
<dbReference type="PATRIC" id="fig|1408189.4.peg.1073"/>
<dbReference type="EMBL" id="CP006841">
    <property type="protein sequence ID" value="ALA67242.1"/>
    <property type="molecule type" value="Genomic_DNA"/>
</dbReference>
<protein>
    <submittedName>
        <fullName evidence="2">Cell wall anchor protein</fullName>
    </submittedName>
</protein>
<dbReference type="AlphaFoldDB" id="A0A0K2GZN4"/>
<evidence type="ECO:0000313" key="2">
    <source>
        <dbReference type="EMBL" id="ALA67242.1"/>
    </source>
</evidence>
<dbReference type="STRING" id="1408189.CLAC_05390"/>